<dbReference type="EMBL" id="JABSTU010006476">
    <property type="protein sequence ID" value="KAH7934425.1"/>
    <property type="molecule type" value="Genomic_DNA"/>
</dbReference>
<feature type="region of interest" description="Disordered" evidence="1">
    <location>
        <begin position="1"/>
        <end position="21"/>
    </location>
</feature>
<evidence type="ECO:0000313" key="3">
    <source>
        <dbReference type="Proteomes" id="UP000821866"/>
    </source>
</evidence>
<organism evidence="2 3">
    <name type="scientific">Rhipicephalus microplus</name>
    <name type="common">Cattle tick</name>
    <name type="synonym">Boophilus microplus</name>
    <dbReference type="NCBI Taxonomy" id="6941"/>
    <lineage>
        <taxon>Eukaryota</taxon>
        <taxon>Metazoa</taxon>
        <taxon>Ecdysozoa</taxon>
        <taxon>Arthropoda</taxon>
        <taxon>Chelicerata</taxon>
        <taxon>Arachnida</taxon>
        <taxon>Acari</taxon>
        <taxon>Parasitiformes</taxon>
        <taxon>Ixodida</taxon>
        <taxon>Ixodoidea</taxon>
        <taxon>Ixodidae</taxon>
        <taxon>Rhipicephalinae</taxon>
        <taxon>Rhipicephalus</taxon>
        <taxon>Boophilus</taxon>
    </lineage>
</organism>
<proteinExistence type="predicted"/>
<sequence>MPEAMVDGETITEEEASAPGSIDAIRRRAKSSTTTTGKLAGARIGARRTGAVTRVAAASRLPPLTTDHHRVIVRPGGGLDVRRCNKFKFLQALLLAARLPPTAAEEDIVCTNDTQNIFVISTPSLQTAETYAKVQGIVLMEREHPVSAYVAASGTTSRGVVRGVDADLADSELQRLFVSSHNPTLKGVRRIKDTTTIILLFDGLKVSNYVRCGMLLLRCTL</sequence>
<reference evidence="2" key="2">
    <citation type="submission" date="2021-09" db="EMBL/GenBank/DDBJ databases">
        <authorList>
            <person name="Jia N."/>
            <person name="Wang J."/>
            <person name="Shi W."/>
            <person name="Du L."/>
            <person name="Sun Y."/>
            <person name="Zhan W."/>
            <person name="Jiang J."/>
            <person name="Wang Q."/>
            <person name="Zhang B."/>
            <person name="Ji P."/>
            <person name="Sakyi L.B."/>
            <person name="Cui X."/>
            <person name="Yuan T."/>
            <person name="Jiang B."/>
            <person name="Yang W."/>
            <person name="Lam T.T.-Y."/>
            <person name="Chang Q."/>
            <person name="Ding S."/>
            <person name="Wang X."/>
            <person name="Zhu J."/>
            <person name="Ruan X."/>
            <person name="Zhao L."/>
            <person name="Wei J."/>
            <person name="Que T."/>
            <person name="Du C."/>
            <person name="Cheng J."/>
            <person name="Dai P."/>
            <person name="Han X."/>
            <person name="Huang E."/>
            <person name="Gao Y."/>
            <person name="Liu J."/>
            <person name="Shao H."/>
            <person name="Ye R."/>
            <person name="Li L."/>
            <person name="Wei W."/>
            <person name="Wang X."/>
            <person name="Wang C."/>
            <person name="Huo Q."/>
            <person name="Li W."/>
            <person name="Guo W."/>
            <person name="Chen H."/>
            <person name="Chen S."/>
            <person name="Zhou L."/>
            <person name="Zhou L."/>
            <person name="Ni X."/>
            <person name="Tian J."/>
            <person name="Zhou Y."/>
            <person name="Sheng Y."/>
            <person name="Liu T."/>
            <person name="Pan Y."/>
            <person name="Xia L."/>
            <person name="Li J."/>
            <person name="Zhao F."/>
            <person name="Cao W."/>
        </authorList>
    </citation>
    <scope>NUCLEOTIDE SEQUENCE</scope>
    <source>
        <strain evidence="2">Rmic-2018</strain>
        <tissue evidence="2">Larvae</tissue>
    </source>
</reference>
<name>A0A9J6CVB1_RHIMP</name>
<comment type="caution">
    <text evidence="2">The sequence shown here is derived from an EMBL/GenBank/DDBJ whole genome shotgun (WGS) entry which is preliminary data.</text>
</comment>
<accession>A0A9J6CVB1</accession>
<protein>
    <submittedName>
        <fullName evidence="2">Uncharacterized protein</fullName>
    </submittedName>
</protein>
<reference evidence="2" key="1">
    <citation type="journal article" date="2020" name="Cell">
        <title>Large-Scale Comparative Analyses of Tick Genomes Elucidate Their Genetic Diversity and Vector Capacities.</title>
        <authorList>
            <consortium name="Tick Genome and Microbiome Consortium (TIGMIC)"/>
            <person name="Jia N."/>
            <person name="Wang J."/>
            <person name="Shi W."/>
            <person name="Du L."/>
            <person name="Sun Y."/>
            <person name="Zhan W."/>
            <person name="Jiang J.F."/>
            <person name="Wang Q."/>
            <person name="Zhang B."/>
            <person name="Ji P."/>
            <person name="Bell-Sakyi L."/>
            <person name="Cui X.M."/>
            <person name="Yuan T.T."/>
            <person name="Jiang B.G."/>
            <person name="Yang W.F."/>
            <person name="Lam T.T."/>
            <person name="Chang Q.C."/>
            <person name="Ding S.J."/>
            <person name="Wang X.J."/>
            <person name="Zhu J.G."/>
            <person name="Ruan X.D."/>
            <person name="Zhao L."/>
            <person name="Wei J.T."/>
            <person name="Ye R.Z."/>
            <person name="Que T.C."/>
            <person name="Du C.H."/>
            <person name="Zhou Y.H."/>
            <person name="Cheng J.X."/>
            <person name="Dai P.F."/>
            <person name="Guo W.B."/>
            <person name="Han X.H."/>
            <person name="Huang E.J."/>
            <person name="Li L.F."/>
            <person name="Wei W."/>
            <person name="Gao Y.C."/>
            <person name="Liu J.Z."/>
            <person name="Shao H.Z."/>
            <person name="Wang X."/>
            <person name="Wang C.C."/>
            <person name="Yang T.C."/>
            <person name="Huo Q.B."/>
            <person name="Li W."/>
            <person name="Chen H.Y."/>
            <person name="Chen S.E."/>
            <person name="Zhou L.G."/>
            <person name="Ni X.B."/>
            <person name="Tian J.H."/>
            <person name="Sheng Y."/>
            <person name="Liu T."/>
            <person name="Pan Y.S."/>
            <person name="Xia L.Y."/>
            <person name="Li J."/>
            <person name="Zhao F."/>
            <person name="Cao W.C."/>
        </authorList>
    </citation>
    <scope>NUCLEOTIDE SEQUENCE</scope>
    <source>
        <strain evidence="2">Rmic-2018</strain>
    </source>
</reference>
<evidence type="ECO:0000313" key="2">
    <source>
        <dbReference type="EMBL" id="KAH7934425.1"/>
    </source>
</evidence>
<evidence type="ECO:0000256" key="1">
    <source>
        <dbReference type="SAM" id="MobiDB-lite"/>
    </source>
</evidence>
<dbReference type="AlphaFoldDB" id="A0A9J6CVB1"/>
<keyword evidence="3" id="KW-1185">Reference proteome</keyword>
<gene>
    <name evidence="2" type="ORF">HPB51_029193</name>
</gene>
<dbReference type="Proteomes" id="UP000821866">
    <property type="component" value="Unassembled WGS sequence"/>
</dbReference>